<name>A0ABV0IIL9_9MICC</name>
<comment type="caution">
    <text evidence="12">The sequence shown here is derived from an EMBL/GenBank/DDBJ whole genome shotgun (WGS) entry which is preliminary data.</text>
</comment>
<dbReference type="GO" id="GO:0004852">
    <property type="term" value="F:uroporphyrinogen-III synthase activity"/>
    <property type="evidence" value="ECO:0007669"/>
    <property type="project" value="UniProtKB-EC"/>
</dbReference>
<keyword evidence="13" id="KW-1185">Reference proteome</keyword>
<dbReference type="InterPro" id="IPR036108">
    <property type="entry name" value="4pyrrol_syn_uPrphyn_synt_sf"/>
</dbReference>
<comment type="pathway">
    <text evidence="1 9">Porphyrin-containing compound metabolism; protoporphyrin-IX biosynthesis; coproporphyrinogen-III from 5-aminolevulinate: step 3/4.</text>
</comment>
<organism evidence="12 13">
    <name type="scientific">Citricoccus nitrophenolicus</name>
    <dbReference type="NCBI Taxonomy" id="863575"/>
    <lineage>
        <taxon>Bacteria</taxon>
        <taxon>Bacillati</taxon>
        <taxon>Actinomycetota</taxon>
        <taxon>Actinomycetes</taxon>
        <taxon>Micrococcales</taxon>
        <taxon>Micrococcaceae</taxon>
        <taxon>Citricoccus</taxon>
    </lineage>
</organism>
<dbReference type="EC" id="4.2.1.75" evidence="3 9"/>
<protein>
    <recommendedName>
        <fullName evidence="7 9">Uroporphyrinogen-III synthase</fullName>
        <ecNumber evidence="3 9">4.2.1.75</ecNumber>
    </recommendedName>
</protein>
<sequence>MAAESHDVARPGVRTVVMTRQPEQSGAVEAGLAAAGHRVAYLPLTDFELPEDTGPLRAAVARLCGRPASPPTRQPTLDPEPDGGAPAGARADAGVGWLVLTSPNSVRALMLLGWDGRVDPGVRIAVTGPGTARVLTAAGYAGTPWMPGSDASAAGILEQFPHPGGTAARTVLLPQSSLATDEVAAGLAARGWDVERIEAYRTVPYPAESGRRLLAGAGDHGGGGAVLGTAAGAVEPRPALVTAEDLAGADVVLTSPSAVAELVRRRGTAHPEGTRFLAIGLPTARAARAAGLTLAGTAQSPDAAGLLAVLTALSTTRFP</sequence>
<dbReference type="InterPro" id="IPR039793">
    <property type="entry name" value="UROS/Hem4"/>
</dbReference>
<evidence type="ECO:0000256" key="2">
    <source>
        <dbReference type="ARBA" id="ARBA00008133"/>
    </source>
</evidence>
<evidence type="ECO:0000256" key="1">
    <source>
        <dbReference type="ARBA" id="ARBA00004772"/>
    </source>
</evidence>
<evidence type="ECO:0000313" key="12">
    <source>
        <dbReference type="EMBL" id="MEO9248010.1"/>
    </source>
</evidence>
<dbReference type="InterPro" id="IPR003754">
    <property type="entry name" value="4pyrrol_synth_uPrphyn_synth"/>
</dbReference>
<dbReference type="RefSeq" id="WP_347920603.1">
    <property type="nucleotide sequence ID" value="NZ_JBDXMX010000003.1"/>
</dbReference>
<proteinExistence type="inferred from homology"/>
<evidence type="ECO:0000256" key="3">
    <source>
        <dbReference type="ARBA" id="ARBA00013109"/>
    </source>
</evidence>
<dbReference type="PANTHER" id="PTHR38042">
    <property type="entry name" value="UROPORPHYRINOGEN-III SYNTHASE, CHLOROPLASTIC"/>
    <property type="match status" value="1"/>
</dbReference>
<evidence type="ECO:0000256" key="7">
    <source>
        <dbReference type="ARBA" id="ARBA00040167"/>
    </source>
</evidence>
<evidence type="ECO:0000259" key="11">
    <source>
        <dbReference type="Pfam" id="PF02602"/>
    </source>
</evidence>
<dbReference type="PANTHER" id="PTHR38042:SF1">
    <property type="entry name" value="UROPORPHYRINOGEN-III SYNTHASE, CHLOROPLASTIC"/>
    <property type="match status" value="1"/>
</dbReference>
<dbReference type="Proteomes" id="UP001484097">
    <property type="component" value="Unassembled WGS sequence"/>
</dbReference>
<dbReference type="Pfam" id="PF02602">
    <property type="entry name" value="HEM4"/>
    <property type="match status" value="1"/>
</dbReference>
<evidence type="ECO:0000256" key="5">
    <source>
        <dbReference type="ARBA" id="ARBA00023244"/>
    </source>
</evidence>
<dbReference type="CDD" id="cd06578">
    <property type="entry name" value="HemD"/>
    <property type="match status" value="1"/>
</dbReference>
<evidence type="ECO:0000313" key="13">
    <source>
        <dbReference type="Proteomes" id="UP001484097"/>
    </source>
</evidence>
<dbReference type="Gene3D" id="3.40.50.10090">
    <property type="match status" value="2"/>
</dbReference>
<evidence type="ECO:0000256" key="8">
    <source>
        <dbReference type="ARBA" id="ARBA00048617"/>
    </source>
</evidence>
<accession>A0ABV0IIL9</accession>
<evidence type="ECO:0000256" key="10">
    <source>
        <dbReference type="SAM" id="MobiDB-lite"/>
    </source>
</evidence>
<evidence type="ECO:0000256" key="6">
    <source>
        <dbReference type="ARBA" id="ARBA00037589"/>
    </source>
</evidence>
<comment type="function">
    <text evidence="6 9">Catalyzes cyclization of the linear tetrapyrrole, hydroxymethylbilane, to the macrocyclic uroporphyrinogen III.</text>
</comment>
<comment type="similarity">
    <text evidence="2 9">Belongs to the uroporphyrinogen-III synthase family.</text>
</comment>
<feature type="region of interest" description="Disordered" evidence="10">
    <location>
        <begin position="65"/>
        <end position="89"/>
    </location>
</feature>
<comment type="catalytic activity">
    <reaction evidence="8 9">
        <text>hydroxymethylbilane = uroporphyrinogen III + H2O</text>
        <dbReference type="Rhea" id="RHEA:18965"/>
        <dbReference type="ChEBI" id="CHEBI:15377"/>
        <dbReference type="ChEBI" id="CHEBI:57308"/>
        <dbReference type="ChEBI" id="CHEBI:57845"/>
        <dbReference type="EC" id="4.2.1.75"/>
    </reaction>
</comment>
<evidence type="ECO:0000256" key="9">
    <source>
        <dbReference type="RuleBase" id="RU366031"/>
    </source>
</evidence>
<keyword evidence="5 9" id="KW-0627">Porphyrin biosynthesis</keyword>
<keyword evidence="4 9" id="KW-0456">Lyase</keyword>
<reference evidence="12 13" key="1">
    <citation type="submission" date="2024-05" db="EMBL/GenBank/DDBJ databases">
        <authorList>
            <person name="Yi C."/>
        </authorList>
    </citation>
    <scope>NUCLEOTIDE SEQUENCE [LARGE SCALE GENOMIC DNA]</scope>
    <source>
        <strain evidence="12 13">XS13</strain>
    </source>
</reference>
<gene>
    <name evidence="12" type="ORF">ABDK96_09980</name>
</gene>
<feature type="domain" description="Tetrapyrrole biosynthesis uroporphyrinogen III synthase" evidence="11">
    <location>
        <begin position="74"/>
        <end position="307"/>
    </location>
</feature>
<evidence type="ECO:0000256" key="4">
    <source>
        <dbReference type="ARBA" id="ARBA00023239"/>
    </source>
</evidence>
<dbReference type="SUPFAM" id="SSF69618">
    <property type="entry name" value="HemD-like"/>
    <property type="match status" value="1"/>
</dbReference>
<dbReference type="EMBL" id="JBDXMX010000003">
    <property type="protein sequence ID" value="MEO9248010.1"/>
    <property type="molecule type" value="Genomic_DNA"/>
</dbReference>